<comment type="subcellular location">
    <subcellularLocation>
        <location evidence="1">Mitochondrion</location>
    </subcellularLocation>
</comment>
<proteinExistence type="predicted"/>
<evidence type="ECO:0000313" key="4">
    <source>
        <dbReference type="EMBL" id="KAF6753672.1"/>
    </source>
</evidence>
<sequence>MSLSGCTKIAKSRLSTVHRGVAFEQRALKLLKEYFSMSLTRVGGRGDGGIDLLGWWWLPSIYTSAVSPSSTSSSPDTGLQQQRQLRIRVVGQCKAEKKKLGLRATALFHDRPAQSQLDSSLSEQLELAPNTSISTPPTPPEDAFDPSVNEEDTGQDPNSMIAVLVSESGFTKATILQAYSSDIPFLLLWLPPPALPTPTPLGSTLVEMTPSDSTPEPQEEELGTIGTMLPNPALKNMPSLKGQVDFRWEHDTAAVSLGGPELWLKTRRMRGTLPAEGTNVSPR</sequence>
<gene>
    <name evidence="4" type="ORF">DFP72DRAFT_1128151</name>
</gene>
<dbReference type="Pfam" id="PF10356">
    <property type="entry name" value="RRG7"/>
    <property type="match status" value="1"/>
</dbReference>
<keyword evidence="2" id="KW-0496">Mitochondrion</keyword>
<dbReference type="EMBL" id="JACGCI010000038">
    <property type="protein sequence ID" value="KAF6753672.1"/>
    <property type="molecule type" value="Genomic_DNA"/>
</dbReference>
<protein>
    <submittedName>
        <fullName evidence="4">Uncharacterized protein</fullName>
    </submittedName>
</protein>
<dbReference type="PANTHER" id="PTHR28133:SF1">
    <property type="entry name" value="REQUIRED FOR RESPIRATORY GROWTH PROTEIN 7, MITOCHONDRIAL"/>
    <property type="match status" value="1"/>
</dbReference>
<accession>A0A8H6HWN6</accession>
<feature type="compositionally biased region" description="Acidic residues" evidence="3">
    <location>
        <begin position="142"/>
        <end position="154"/>
    </location>
</feature>
<evidence type="ECO:0000313" key="5">
    <source>
        <dbReference type="Proteomes" id="UP000521943"/>
    </source>
</evidence>
<dbReference type="PANTHER" id="PTHR28133">
    <property type="entry name" value="REQUIRED FOR RESPIRATORY GROWTH PROTEIN 7, MITOCHONDRIAL"/>
    <property type="match status" value="1"/>
</dbReference>
<dbReference type="AlphaFoldDB" id="A0A8H6HWN6"/>
<name>A0A8H6HWN6_9AGAR</name>
<feature type="region of interest" description="Disordered" evidence="3">
    <location>
        <begin position="118"/>
        <end position="156"/>
    </location>
</feature>
<feature type="compositionally biased region" description="Low complexity" evidence="3">
    <location>
        <begin position="118"/>
        <end position="135"/>
    </location>
</feature>
<reference evidence="4 5" key="1">
    <citation type="submission" date="2020-07" db="EMBL/GenBank/DDBJ databases">
        <title>Comparative genomics of pyrophilous fungi reveals a link between fire events and developmental genes.</title>
        <authorList>
            <consortium name="DOE Joint Genome Institute"/>
            <person name="Steindorff A.S."/>
            <person name="Carver A."/>
            <person name="Calhoun S."/>
            <person name="Stillman K."/>
            <person name="Liu H."/>
            <person name="Lipzen A."/>
            <person name="Pangilinan J."/>
            <person name="Labutti K."/>
            <person name="Bruns T.D."/>
            <person name="Grigoriev I.V."/>
        </authorList>
    </citation>
    <scope>NUCLEOTIDE SEQUENCE [LARGE SCALE GENOMIC DNA]</scope>
    <source>
        <strain evidence="4 5">CBS 144469</strain>
    </source>
</reference>
<dbReference type="Proteomes" id="UP000521943">
    <property type="component" value="Unassembled WGS sequence"/>
</dbReference>
<comment type="caution">
    <text evidence="4">The sequence shown here is derived from an EMBL/GenBank/DDBJ whole genome shotgun (WGS) entry which is preliminary data.</text>
</comment>
<dbReference type="InterPro" id="IPR018828">
    <property type="entry name" value="RRG7"/>
</dbReference>
<keyword evidence="5" id="KW-1185">Reference proteome</keyword>
<organism evidence="4 5">
    <name type="scientific">Ephemerocybe angulata</name>
    <dbReference type="NCBI Taxonomy" id="980116"/>
    <lineage>
        <taxon>Eukaryota</taxon>
        <taxon>Fungi</taxon>
        <taxon>Dikarya</taxon>
        <taxon>Basidiomycota</taxon>
        <taxon>Agaricomycotina</taxon>
        <taxon>Agaricomycetes</taxon>
        <taxon>Agaricomycetidae</taxon>
        <taxon>Agaricales</taxon>
        <taxon>Agaricineae</taxon>
        <taxon>Psathyrellaceae</taxon>
        <taxon>Ephemerocybe</taxon>
    </lineage>
</organism>
<evidence type="ECO:0000256" key="3">
    <source>
        <dbReference type="SAM" id="MobiDB-lite"/>
    </source>
</evidence>
<dbReference type="GO" id="GO:0005739">
    <property type="term" value="C:mitochondrion"/>
    <property type="evidence" value="ECO:0007669"/>
    <property type="project" value="UniProtKB-SubCell"/>
</dbReference>
<evidence type="ECO:0000256" key="2">
    <source>
        <dbReference type="ARBA" id="ARBA00023128"/>
    </source>
</evidence>
<evidence type="ECO:0000256" key="1">
    <source>
        <dbReference type="ARBA" id="ARBA00004173"/>
    </source>
</evidence>
<dbReference type="OrthoDB" id="20734at2759"/>